<accession>A0A2I0LWY0</accession>
<gene>
    <name evidence="1" type="ORF">A306_00008437</name>
</gene>
<evidence type="ECO:0000313" key="2">
    <source>
        <dbReference type="Proteomes" id="UP000053872"/>
    </source>
</evidence>
<sequence length="267" mass="29586">MMNLENNDVCPIVASVLNVFRVFPVSSCGAELHTHLQTIKKPFCGEGKTHTKETHPCVNFSEWAACCDYGRILRVSTTGTGVYCSSGEGPTTTQINRKTGCQSHWDIICWYLKPRAGEGPREAPAAERTWHKCSDASLPCQGAQRSVPAHRALTVCRCTVRRTRCGSSRAPLLGPRSGYAPWRLRLVTPLVASRAVIRDVLRRCDPAAAGAALCVQLLREFETPQRLLCPERGLQPAQHPWACSQSLCPVKQEQFVHIIFFFGVEQL</sequence>
<organism evidence="1 2">
    <name type="scientific">Columba livia</name>
    <name type="common">Rock dove</name>
    <dbReference type="NCBI Taxonomy" id="8932"/>
    <lineage>
        <taxon>Eukaryota</taxon>
        <taxon>Metazoa</taxon>
        <taxon>Chordata</taxon>
        <taxon>Craniata</taxon>
        <taxon>Vertebrata</taxon>
        <taxon>Euteleostomi</taxon>
        <taxon>Archelosauria</taxon>
        <taxon>Archosauria</taxon>
        <taxon>Dinosauria</taxon>
        <taxon>Saurischia</taxon>
        <taxon>Theropoda</taxon>
        <taxon>Coelurosauria</taxon>
        <taxon>Aves</taxon>
        <taxon>Neognathae</taxon>
        <taxon>Neoaves</taxon>
        <taxon>Columbimorphae</taxon>
        <taxon>Columbiformes</taxon>
        <taxon>Columbidae</taxon>
        <taxon>Columba</taxon>
    </lineage>
</organism>
<keyword evidence="2" id="KW-1185">Reference proteome</keyword>
<evidence type="ECO:0000313" key="1">
    <source>
        <dbReference type="EMBL" id="PKK21933.1"/>
    </source>
</evidence>
<dbReference type="InParanoid" id="A0A2I0LWY0"/>
<proteinExistence type="predicted"/>
<reference evidence="1 2" key="1">
    <citation type="journal article" date="2013" name="Science">
        <title>Genomic diversity and evolution of the head crest in the rock pigeon.</title>
        <authorList>
            <person name="Shapiro M.D."/>
            <person name="Kronenberg Z."/>
            <person name="Li C."/>
            <person name="Domyan E.T."/>
            <person name="Pan H."/>
            <person name="Campbell M."/>
            <person name="Tan H."/>
            <person name="Huff C.D."/>
            <person name="Hu H."/>
            <person name="Vickrey A.I."/>
            <person name="Nielsen S.C."/>
            <person name="Stringham S.A."/>
            <person name="Hu H."/>
            <person name="Willerslev E."/>
            <person name="Gilbert M.T."/>
            <person name="Yandell M."/>
            <person name="Zhang G."/>
            <person name="Wang J."/>
        </authorList>
    </citation>
    <scope>NUCLEOTIDE SEQUENCE [LARGE SCALE GENOMIC DNA]</scope>
    <source>
        <tissue evidence="1">Blood</tissue>
    </source>
</reference>
<protein>
    <submittedName>
        <fullName evidence="1">Putative LOC102087163</fullName>
    </submittedName>
</protein>
<dbReference type="AlphaFoldDB" id="A0A2I0LWY0"/>
<dbReference type="EMBL" id="AKCR02000070">
    <property type="protein sequence ID" value="PKK21933.1"/>
    <property type="molecule type" value="Genomic_DNA"/>
</dbReference>
<name>A0A2I0LWY0_COLLI</name>
<comment type="caution">
    <text evidence="1">The sequence shown here is derived from an EMBL/GenBank/DDBJ whole genome shotgun (WGS) entry which is preliminary data.</text>
</comment>
<dbReference type="Proteomes" id="UP000053872">
    <property type="component" value="Unassembled WGS sequence"/>
</dbReference>